<gene>
    <name evidence="2" type="ORF">EA473_05535</name>
</gene>
<name>A0A3N6M038_NATCH</name>
<organism evidence="2 3">
    <name type="scientific">Natrarchaeobius chitinivorans</name>
    <dbReference type="NCBI Taxonomy" id="1679083"/>
    <lineage>
        <taxon>Archaea</taxon>
        <taxon>Methanobacteriati</taxon>
        <taxon>Methanobacteriota</taxon>
        <taxon>Stenosarchaea group</taxon>
        <taxon>Halobacteria</taxon>
        <taxon>Halobacteriales</taxon>
        <taxon>Natrialbaceae</taxon>
        <taxon>Natrarchaeobius</taxon>
    </lineage>
</organism>
<evidence type="ECO:0000256" key="1">
    <source>
        <dbReference type="SAM" id="MobiDB-lite"/>
    </source>
</evidence>
<sequence>MNHPLRSDGVGQSRRSTSRRGLLAGLGTTAVSGFAGCSSIIETVWDPFEEFNVGNHGGETVTVSTSVVSPDGDELFAETTTYDGGEWDGYEDVWERTGEHTISFEVEGGRRVSDDVPVNSLDDQWAVTTANGWLFVYSPGDFLLTNYNGGSATVDVRIEDPNGEPRLDQRVVFEKEGSVRFTDVWERSGEHLVTLAAEDGPSTTETMRSAGSMYVNAIVLEDDEFSMGWDESALEDSESAVGWNAG</sequence>
<accession>A0A3N6M038</accession>
<reference evidence="2 3" key="1">
    <citation type="submission" date="2018-10" db="EMBL/GenBank/DDBJ databases">
        <title>Natrarchaeobius chitinivorans gen. nov., sp. nov., and Natrarchaeobius haloalkaliphilus sp. nov., alkaliphilic, chitin-utilizing haloarchaea from hypersaline alkaline lakes.</title>
        <authorList>
            <person name="Sorokin D.Y."/>
            <person name="Elcheninov A.G."/>
            <person name="Kostrikina N.A."/>
            <person name="Bale N.J."/>
            <person name="Sinninghe Damste J.S."/>
            <person name="Khijniak T.V."/>
            <person name="Kublanov I.V."/>
            <person name="Toshchakov S.V."/>
        </authorList>
    </citation>
    <scope>NUCLEOTIDE SEQUENCE [LARGE SCALE GENOMIC DNA]</scope>
    <source>
        <strain evidence="2 3">AArcht4T</strain>
    </source>
</reference>
<evidence type="ECO:0000313" key="3">
    <source>
        <dbReference type="Proteomes" id="UP000282323"/>
    </source>
</evidence>
<dbReference type="Proteomes" id="UP000282323">
    <property type="component" value="Unassembled WGS sequence"/>
</dbReference>
<feature type="region of interest" description="Disordered" evidence="1">
    <location>
        <begin position="1"/>
        <end position="21"/>
    </location>
</feature>
<proteinExistence type="predicted"/>
<comment type="caution">
    <text evidence="2">The sequence shown here is derived from an EMBL/GenBank/DDBJ whole genome shotgun (WGS) entry which is preliminary data.</text>
</comment>
<dbReference type="EMBL" id="REGA01000003">
    <property type="protein sequence ID" value="RQG96573.1"/>
    <property type="molecule type" value="Genomic_DNA"/>
</dbReference>
<dbReference type="RefSeq" id="WP_124194646.1">
    <property type="nucleotide sequence ID" value="NZ_REGA01000003.1"/>
</dbReference>
<keyword evidence="3" id="KW-1185">Reference proteome</keyword>
<protein>
    <submittedName>
        <fullName evidence="2">Uncharacterized protein</fullName>
    </submittedName>
</protein>
<evidence type="ECO:0000313" key="2">
    <source>
        <dbReference type="EMBL" id="RQG96573.1"/>
    </source>
</evidence>
<dbReference type="AlphaFoldDB" id="A0A3N6M038"/>